<dbReference type="InterPro" id="IPR012337">
    <property type="entry name" value="RNaseH-like_sf"/>
</dbReference>
<protein>
    <submittedName>
        <fullName evidence="2">Integrase catalytic subunit</fullName>
    </submittedName>
</protein>
<dbReference type="Gene3D" id="3.30.420.10">
    <property type="entry name" value="Ribonuclease H-like superfamily/Ribonuclease H"/>
    <property type="match status" value="1"/>
</dbReference>
<evidence type="ECO:0000313" key="2">
    <source>
        <dbReference type="EMBL" id="ELY63566.1"/>
    </source>
</evidence>
<dbReference type="AlphaFoldDB" id="L9XQ73"/>
<dbReference type="InterPro" id="IPR036397">
    <property type="entry name" value="RNaseH_sf"/>
</dbReference>
<comment type="caution">
    <text evidence="2">The sequence shown here is derived from an EMBL/GenBank/DDBJ whole genome shotgun (WGS) entry which is preliminary data.</text>
</comment>
<dbReference type="GO" id="GO:0003676">
    <property type="term" value="F:nucleic acid binding"/>
    <property type="evidence" value="ECO:0007669"/>
    <property type="project" value="InterPro"/>
</dbReference>
<feature type="domain" description="Integrase catalytic" evidence="1">
    <location>
        <begin position="10"/>
        <end position="42"/>
    </location>
</feature>
<accession>L9XQ73</accession>
<gene>
    <name evidence="2" type="ORF">C489_18486</name>
</gene>
<keyword evidence="3" id="KW-1185">Reference proteome</keyword>
<organism evidence="2 3">
    <name type="scientific">Natrinema versiforme JCM 10478</name>
    <dbReference type="NCBI Taxonomy" id="1227496"/>
    <lineage>
        <taxon>Archaea</taxon>
        <taxon>Methanobacteriati</taxon>
        <taxon>Methanobacteriota</taxon>
        <taxon>Stenosarchaea group</taxon>
        <taxon>Halobacteria</taxon>
        <taxon>Halobacteriales</taxon>
        <taxon>Natrialbaceae</taxon>
        <taxon>Natrinema</taxon>
    </lineage>
</organism>
<evidence type="ECO:0000313" key="3">
    <source>
        <dbReference type="Proteomes" id="UP000011632"/>
    </source>
</evidence>
<sequence length="48" mass="5932">MRIDRFHNSWVGSRTSVQEWLEQFMHYYNRQRLHRALDGKTPVEEVLN</sequence>
<dbReference type="PATRIC" id="fig|1227496.3.peg.3723"/>
<dbReference type="InterPro" id="IPR001584">
    <property type="entry name" value="Integrase_cat-core"/>
</dbReference>
<reference evidence="2 3" key="1">
    <citation type="journal article" date="2014" name="PLoS Genet.">
        <title>Phylogenetically driven sequencing of extremely halophilic archaea reveals strategies for static and dynamic osmo-response.</title>
        <authorList>
            <person name="Becker E.A."/>
            <person name="Seitzer P.M."/>
            <person name="Tritt A."/>
            <person name="Larsen D."/>
            <person name="Krusor M."/>
            <person name="Yao A.I."/>
            <person name="Wu D."/>
            <person name="Madern D."/>
            <person name="Eisen J.A."/>
            <person name="Darling A.E."/>
            <person name="Facciotti M.T."/>
        </authorList>
    </citation>
    <scope>NUCLEOTIDE SEQUENCE [LARGE SCALE GENOMIC DNA]</scope>
    <source>
        <strain evidence="2 3">JCM 10478</strain>
    </source>
</reference>
<dbReference type="Pfam" id="PF13683">
    <property type="entry name" value="rve_3"/>
    <property type="match status" value="1"/>
</dbReference>
<name>L9XQ73_9EURY</name>
<proteinExistence type="predicted"/>
<dbReference type="EMBL" id="AOID01000059">
    <property type="protein sequence ID" value="ELY63566.1"/>
    <property type="molecule type" value="Genomic_DNA"/>
</dbReference>
<dbReference type="SUPFAM" id="SSF53098">
    <property type="entry name" value="Ribonuclease H-like"/>
    <property type="match status" value="1"/>
</dbReference>
<dbReference type="Proteomes" id="UP000011632">
    <property type="component" value="Unassembled WGS sequence"/>
</dbReference>
<evidence type="ECO:0000259" key="1">
    <source>
        <dbReference type="Pfam" id="PF13683"/>
    </source>
</evidence>
<dbReference type="GO" id="GO:0015074">
    <property type="term" value="P:DNA integration"/>
    <property type="evidence" value="ECO:0007669"/>
    <property type="project" value="InterPro"/>
</dbReference>